<reference evidence="1" key="1">
    <citation type="submission" date="2023-10" db="EMBL/GenBank/DDBJ databases">
        <authorList>
            <person name="Chen Y."/>
            <person name="Shah S."/>
            <person name="Dougan E. K."/>
            <person name="Thang M."/>
            <person name="Chan C."/>
        </authorList>
    </citation>
    <scope>NUCLEOTIDE SEQUENCE [LARGE SCALE GENOMIC DNA]</scope>
</reference>
<evidence type="ECO:0000313" key="1">
    <source>
        <dbReference type="EMBL" id="CAK0905324.1"/>
    </source>
</evidence>
<sequence>MPSRPWGLPLLASACGGARALRARPAQDAVSAFDFEPLGATSPPRAPWAPPADDCASKARESASSLYIPGRYDGIGGTAHSIILGMAVAAEADMNFGGMLTEAININGTHIRCDYCGKQAFSQHSGGPGTLGQIAGFFGVGRASRLFRTTTPPIDAAVGRLEDLHQKPLAGKANILYNTFCDKCALEYGGKALPALTPGFLDALRARVRGAMSPWFGQADLFRPGAPRVALHVRRGNDVGHGAGGMRFTPDAYYFLIARYVRSILPTADIHAWSSTEGRHSASDFEEYARHNITVHLDGDPMHAWAHMASAHVLVMAKSTFSHIPAMINPACVIYPKGPGATATLAAGWTRP</sequence>
<gene>
    <name evidence="1" type="ORF">PCOR1329_LOCUS81066</name>
</gene>
<keyword evidence="2" id="KW-1185">Reference proteome</keyword>
<evidence type="ECO:0008006" key="3">
    <source>
        <dbReference type="Google" id="ProtNLM"/>
    </source>
</evidence>
<organism evidence="1 2">
    <name type="scientific">Prorocentrum cordatum</name>
    <dbReference type="NCBI Taxonomy" id="2364126"/>
    <lineage>
        <taxon>Eukaryota</taxon>
        <taxon>Sar</taxon>
        <taxon>Alveolata</taxon>
        <taxon>Dinophyceae</taxon>
        <taxon>Prorocentrales</taxon>
        <taxon>Prorocentraceae</taxon>
        <taxon>Prorocentrum</taxon>
    </lineage>
</organism>
<dbReference type="Proteomes" id="UP001189429">
    <property type="component" value="Unassembled WGS sequence"/>
</dbReference>
<dbReference type="EMBL" id="CAUYUJ010021539">
    <property type="protein sequence ID" value="CAK0905324.1"/>
    <property type="molecule type" value="Genomic_DNA"/>
</dbReference>
<dbReference type="PROSITE" id="PS51257">
    <property type="entry name" value="PROKAR_LIPOPROTEIN"/>
    <property type="match status" value="1"/>
</dbReference>
<comment type="caution">
    <text evidence="1">The sequence shown here is derived from an EMBL/GenBank/DDBJ whole genome shotgun (WGS) entry which is preliminary data.</text>
</comment>
<accession>A0ABN9XYU2</accession>
<name>A0ABN9XYU2_9DINO</name>
<protein>
    <recommendedName>
        <fullName evidence="3">Protein xylosyltransferase</fullName>
    </recommendedName>
</protein>
<proteinExistence type="predicted"/>
<evidence type="ECO:0000313" key="2">
    <source>
        <dbReference type="Proteomes" id="UP001189429"/>
    </source>
</evidence>